<dbReference type="AlphaFoldDB" id="A0A158R4N9"/>
<dbReference type="Proteomes" id="UP000046393">
    <property type="component" value="Unplaced"/>
</dbReference>
<keyword evidence="7" id="KW-1185">Reference proteome</keyword>
<keyword evidence="4" id="KW-0539">Nucleus</keyword>
<accession>A0A158R4N9</accession>
<sequence length="377" mass="42005">MSTNEEKGSADELVQVKQPEGEPSKAELEPRTEKVEDEQSIKEQENSKEPLKKGLLDKPLVIEGKRERHSVNRLISEPVTVPKKPALEVSGTGLCLGDIEFVNFAINKVHSERLKTFHRILYGSQGKNGLRKKNLRKFNGFGFEVGSAGFEKKKALLMKLNVSEVHDIRRILGSESGHNKAEEVMNILKFLQKPCDLGAKVPKSKRKKRGLKSSSSSKKPKKAKVISTAKVDNDDSDDSSNSDDDTENVNAQESNSEEKKRKKVNKTAKQVKFSKEPATIETDKNTKNNAESDEKLAEASSVAPSSSEGGDTEKWGPGGPTDSEMNTTIHEILRSVDLVDCTMNQMCQRVAEKFPNLDMLRYKRALKERVKEALNEI</sequence>
<organism evidence="7 8">
    <name type="scientific">Syphacia muris</name>
    <dbReference type="NCBI Taxonomy" id="451379"/>
    <lineage>
        <taxon>Eukaryota</taxon>
        <taxon>Metazoa</taxon>
        <taxon>Ecdysozoa</taxon>
        <taxon>Nematoda</taxon>
        <taxon>Chromadorea</taxon>
        <taxon>Rhabditida</taxon>
        <taxon>Spirurina</taxon>
        <taxon>Oxyuridomorpha</taxon>
        <taxon>Oxyuroidea</taxon>
        <taxon>Oxyuridae</taxon>
        <taxon>Syphacia</taxon>
    </lineage>
</organism>
<dbReference type="GO" id="GO:0042393">
    <property type="term" value="F:histone binding"/>
    <property type="evidence" value="ECO:0007669"/>
    <property type="project" value="TreeGrafter"/>
</dbReference>
<comment type="subcellular location">
    <subcellularLocation>
        <location evidence="1">Nucleus</location>
    </subcellularLocation>
</comment>
<evidence type="ECO:0000313" key="7">
    <source>
        <dbReference type="Proteomes" id="UP000046393"/>
    </source>
</evidence>
<feature type="region of interest" description="Disordered" evidence="5">
    <location>
        <begin position="1"/>
        <end position="53"/>
    </location>
</feature>
<dbReference type="Gene3D" id="1.10.10.60">
    <property type="entry name" value="Homeodomain-like"/>
    <property type="match status" value="1"/>
</dbReference>
<dbReference type="PROSITE" id="PS51998">
    <property type="entry name" value="DEK_C"/>
    <property type="match status" value="1"/>
</dbReference>
<feature type="compositionally biased region" description="Acidic residues" evidence="5">
    <location>
        <begin position="234"/>
        <end position="247"/>
    </location>
</feature>
<feature type="compositionally biased region" description="Basic and acidic residues" evidence="5">
    <location>
        <begin position="19"/>
        <end position="53"/>
    </location>
</feature>
<dbReference type="GO" id="GO:0006325">
    <property type="term" value="P:chromatin organization"/>
    <property type="evidence" value="ECO:0007669"/>
    <property type="project" value="UniProtKB-KW"/>
</dbReference>
<dbReference type="InterPro" id="IPR014876">
    <property type="entry name" value="DEK_C"/>
</dbReference>
<keyword evidence="3" id="KW-0238">DNA-binding</keyword>
<evidence type="ECO:0000259" key="6">
    <source>
        <dbReference type="PROSITE" id="PS51998"/>
    </source>
</evidence>
<evidence type="ECO:0000313" key="8">
    <source>
        <dbReference type="WBParaSite" id="SMUV_0000396601-mRNA-1"/>
    </source>
</evidence>
<evidence type="ECO:0000256" key="2">
    <source>
        <dbReference type="ARBA" id="ARBA00022853"/>
    </source>
</evidence>
<feature type="region of interest" description="Disordered" evidence="5">
    <location>
        <begin position="199"/>
        <end position="324"/>
    </location>
</feature>
<dbReference type="GO" id="GO:0003677">
    <property type="term" value="F:DNA binding"/>
    <property type="evidence" value="ECO:0007669"/>
    <property type="project" value="UniProtKB-KW"/>
</dbReference>
<reference evidence="8" key="1">
    <citation type="submission" date="2016-04" db="UniProtKB">
        <authorList>
            <consortium name="WormBaseParasite"/>
        </authorList>
    </citation>
    <scope>IDENTIFICATION</scope>
</reference>
<proteinExistence type="predicted"/>
<evidence type="ECO:0000256" key="5">
    <source>
        <dbReference type="SAM" id="MobiDB-lite"/>
    </source>
</evidence>
<evidence type="ECO:0000256" key="4">
    <source>
        <dbReference type="ARBA" id="ARBA00023242"/>
    </source>
</evidence>
<dbReference type="SUPFAM" id="SSF109715">
    <property type="entry name" value="DEK C-terminal domain"/>
    <property type="match status" value="1"/>
</dbReference>
<protein>
    <submittedName>
        <fullName evidence="8">DEK_C domain-containing protein</fullName>
    </submittedName>
</protein>
<evidence type="ECO:0000256" key="1">
    <source>
        <dbReference type="ARBA" id="ARBA00004123"/>
    </source>
</evidence>
<feature type="compositionally biased region" description="Basic residues" evidence="5">
    <location>
        <begin position="202"/>
        <end position="211"/>
    </location>
</feature>
<dbReference type="WBParaSite" id="SMUV_0000396601-mRNA-1">
    <property type="protein sequence ID" value="SMUV_0000396601-mRNA-1"/>
    <property type="gene ID" value="SMUV_0000396601"/>
</dbReference>
<dbReference type="Pfam" id="PF08766">
    <property type="entry name" value="DEK_C"/>
    <property type="match status" value="1"/>
</dbReference>
<feature type="compositionally biased region" description="Low complexity" evidence="5">
    <location>
        <begin position="298"/>
        <end position="308"/>
    </location>
</feature>
<dbReference type="InterPro" id="IPR044198">
    <property type="entry name" value="DEK"/>
</dbReference>
<dbReference type="GO" id="GO:0005634">
    <property type="term" value="C:nucleus"/>
    <property type="evidence" value="ECO:0007669"/>
    <property type="project" value="UniProtKB-SubCell"/>
</dbReference>
<dbReference type="STRING" id="451379.A0A158R4N9"/>
<keyword evidence="2" id="KW-0156">Chromatin regulator</keyword>
<feature type="compositionally biased region" description="Basic and acidic residues" evidence="5">
    <location>
        <begin position="281"/>
        <end position="297"/>
    </location>
</feature>
<feature type="domain" description="DEK-C" evidence="6">
    <location>
        <begin position="319"/>
        <end position="375"/>
    </location>
</feature>
<dbReference type="PANTHER" id="PTHR13468">
    <property type="entry name" value="DEK PROTEIN"/>
    <property type="match status" value="1"/>
</dbReference>
<dbReference type="PANTHER" id="PTHR13468:SF1">
    <property type="entry name" value="PROTEIN DEK"/>
    <property type="match status" value="1"/>
</dbReference>
<name>A0A158R4N9_9BILA</name>
<evidence type="ECO:0000256" key="3">
    <source>
        <dbReference type="ARBA" id="ARBA00023125"/>
    </source>
</evidence>
<dbReference type="GO" id="GO:2000779">
    <property type="term" value="P:regulation of double-strand break repair"/>
    <property type="evidence" value="ECO:0007669"/>
    <property type="project" value="TreeGrafter"/>
</dbReference>
<feature type="compositionally biased region" description="Basic and acidic residues" evidence="5">
    <location>
        <begin position="1"/>
        <end position="10"/>
    </location>
</feature>